<proteinExistence type="predicted"/>
<evidence type="ECO:0000313" key="2">
    <source>
        <dbReference type="EMBL" id="MFC6674190.1"/>
    </source>
</evidence>
<protein>
    <submittedName>
        <fullName evidence="2">AbrB family transcriptional regulator</fullName>
    </submittedName>
</protein>
<dbReference type="InterPro" id="IPR007820">
    <property type="entry name" value="AbrB_fam"/>
</dbReference>
<feature type="transmembrane region" description="Helical" evidence="1">
    <location>
        <begin position="21"/>
        <end position="42"/>
    </location>
</feature>
<dbReference type="NCBIfam" id="TIGR03082">
    <property type="entry name" value="Gneg_AbrB_dup"/>
    <property type="match status" value="1"/>
</dbReference>
<dbReference type="Pfam" id="PF05145">
    <property type="entry name" value="AbrB"/>
    <property type="match status" value="1"/>
</dbReference>
<evidence type="ECO:0000313" key="3">
    <source>
        <dbReference type="Proteomes" id="UP001596422"/>
    </source>
</evidence>
<feature type="transmembrane region" description="Helical" evidence="1">
    <location>
        <begin position="48"/>
        <end position="66"/>
    </location>
</feature>
<dbReference type="PANTHER" id="PTHR38457">
    <property type="entry name" value="REGULATOR ABRB-RELATED"/>
    <property type="match status" value="1"/>
</dbReference>
<reference evidence="3" key="1">
    <citation type="journal article" date="2019" name="Int. J. Syst. Evol. Microbiol.">
        <title>The Global Catalogue of Microorganisms (GCM) 10K type strain sequencing project: providing services to taxonomists for standard genome sequencing and annotation.</title>
        <authorList>
            <consortium name="The Broad Institute Genomics Platform"/>
            <consortium name="The Broad Institute Genome Sequencing Center for Infectious Disease"/>
            <person name="Wu L."/>
            <person name="Ma J."/>
        </authorList>
    </citation>
    <scope>NUCLEOTIDE SEQUENCE [LARGE SCALE GENOMIC DNA]</scope>
    <source>
        <strain evidence="3">NBRC 111756</strain>
    </source>
</reference>
<dbReference type="EMBL" id="JBHSWE010000002">
    <property type="protein sequence ID" value="MFC6674190.1"/>
    <property type="molecule type" value="Genomic_DNA"/>
</dbReference>
<comment type="caution">
    <text evidence="2">The sequence shown here is derived from an EMBL/GenBank/DDBJ whole genome shotgun (WGS) entry which is preliminary data.</text>
</comment>
<feature type="transmembrane region" description="Helical" evidence="1">
    <location>
        <begin position="166"/>
        <end position="185"/>
    </location>
</feature>
<keyword evidence="3" id="KW-1185">Reference proteome</keyword>
<accession>A0ABW2A9S8</accession>
<evidence type="ECO:0000256" key="1">
    <source>
        <dbReference type="SAM" id="Phobius"/>
    </source>
</evidence>
<feature type="transmembrane region" description="Helical" evidence="1">
    <location>
        <begin position="200"/>
        <end position="217"/>
    </location>
</feature>
<name>A0ABW2A9S8_9GAMM</name>
<dbReference type="Proteomes" id="UP001596422">
    <property type="component" value="Unassembled WGS sequence"/>
</dbReference>
<feature type="transmembrane region" description="Helical" evidence="1">
    <location>
        <begin position="99"/>
        <end position="121"/>
    </location>
</feature>
<keyword evidence="1" id="KW-0812">Transmembrane</keyword>
<organism evidence="2 3">
    <name type="scientific">Marinobacterium aestuariivivens</name>
    <dbReference type="NCBI Taxonomy" id="1698799"/>
    <lineage>
        <taxon>Bacteria</taxon>
        <taxon>Pseudomonadati</taxon>
        <taxon>Pseudomonadota</taxon>
        <taxon>Gammaproteobacteria</taxon>
        <taxon>Oceanospirillales</taxon>
        <taxon>Oceanospirillaceae</taxon>
        <taxon>Marinobacterium</taxon>
    </lineage>
</organism>
<keyword evidence="1" id="KW-1133">Transmembrane helix</keyword>
<dbReference type="InterPro" id="IPR017516">
    <property type="entry name" value="AbrB_dup"/>
</dbReference>
<sequence>MTNPAQETGSRRDMLRRRVGSLLCVLLTLTIGFAGVQGFIYLQLPLPWMLGAMFAVLSGAVIKMPLQAPRILLSPMRAVLGLMIGSAFTPQLLHQIDQFLISLVFVFPYIAILALIGVPYYRLLPRFNFPTAFFAAMPGGLAEITVLGSDVGADTRKLALVHSTRLLILLFTLPFLVETLIKVDLSTPRAIGPSLMTMDWTEQAILLILGMFGWLIAKKLHMSGASLVGPMLLSAAAHLSGIVQSVPQANFCRRRSGCWA</sequence>
<dbReference type="RefSeq" id="WP_379913920.1">
    <property type="nucleotide sequence ID" value="NZ_JBHSWE010000002.1"/>
</dbReference>
<dbReference type="PANTHER" id="PTHR38457:SF1">
    <property type="entry name" value="REGULATOR ABRB-RELATED"/>
    <property type="match status" value="1"/>
</dbReference>
<keyword evidence="1" id="KW-0472">Membrane</keyword>
<gene>
    <name evidence="2" type="ORF">ACFQDL_31850</name>
</gene>